<evidence type="ECO:0000256" key="1">
    <source>
        <dbReference type="SAM" id="MobiDB-lite"/>
    </source>
</evidence>
<keyword evidence="3" id="KW-1185">Reference proteome</keyword>
<dbReference type="RefSeq" id="XP_036630369.1">
    <property type="nucleotide sequence ID" value="XM_036776749.1"/>
</dbReference>
<dbReference type="VEuPathDB" id="FungiDB:PC9H_007215"/>
<dbReference type="AlphaFoldDB" id="A0A8H7DRB4"/>
<comment type="caution">
    <text evidence="2">The sequence shown here is derived from an EMBL/GenBank/DDBJ whole genome shotgun (WGS) entry which is preliminary data.</text>
</comment>
<sequence>MLSWKSNSTNNHNYSDTLLRGATASSSAISSPPFVQTRLPPIMRVNQHLGTAALLVANCGTRCFYALAQPIDSLAHTGSDLNVDPQVIKAGESKSYEHIYSWEPSKRQSKKREDGNDAGGEPIGDASVQVSETHPARGDKQRDDSGHTHRLLFDSRDGDSGIRWAYGERQGRWKEIRANENAVREHPFYG</sequence>
<gene>
    <name evidence="2" type="ORF">PC9H_007215</name>
</gene>
<reference evidence="2" key="1">
    <citation type="submission" date="2019-07" db="EMBL/GenBank/DDBJ databases">
        <authorList>
            <person name="Palmer J.M."/>
        </authorList>
    </citation>
    <scope>NUCLEOTIDE SEQUENCE</scope>
    <source>
        <strain evidence="2">PC9</strain>
    </source>
</reference>
<dbReference type="EMBL" id="JACETU010000005">
    <property type="protein sequence ID" value="KAF7427997.1"/>
    <property type="molecule type" value="Genomic_DNA"/>
</dbReference>
<organism evidence="2 3">
    <name type="scientific">Pleurotus ostreatus</name>
    <name type="common">Oyster mushroom</name>
    <name type="synonym">White-rot fungus</name>
    <dbReference type="NCBI Taxonomy" id="5322"/>
    <lineage>
        <taxon>Eukaryota</taxon>
        <taxon>Fungi</taxon>
        <taxon>Dikarya</taxon>
        <taxon>Basidiomycota</taxon>
        <taxon>Agaricomycotina</taxon>
        <taxon>Agaricomycetes</taxon>
        <taxon>Agaricomycetidae</taxon>
        <taxon>Agaricales</taxon>
        <taxon>Pleurotineae</taxon>
        <taxon>Pleurotaceae</taxon>
        <taxon>Pleurotus</taxon>
    </lineage>
</organism>
<name>A0A8H7DRB4_PLEOS</name>
<dbReference type="OrthoDB" id="10347425at2759"/>
<feature type="region of interest" description="Disordered" evidence="1">
    <location>
        <begin position="99"/>
        <end position="161"/>
    </location>
</feature>
<protein>
    <submittedName>
        <fullName evidence="2">Uncharacterized protein</fullName>
    </submittedName>
</protein>
<feature type="compositionally biased region" description="Basic and acidic residues" evidence="1">
    <location>
        <begin position="134"/>
        <end position="160"/>
    </location>
</feature>
<proteinExistence type="predicted"/>
<evidence type="ECO:0000313" key="2">
    <source>
        <dbReference type="EMBL" id="KAF7427997.1"/>
    </source>
</evidence>
<dbReference type="Proteomes" id="UP000623687">
    <property type="component" value="Unassembled WGS sequence"/>
</dbReference>
<accession>A0A8H7DRB4</accession>
<evidence type="ECO:0000313" key="3">
    <source>
        <dbReference type="Proteomes" id="UP000623687"/>
    </source>
</evidence>
<dbReference type="GeneID" id="59377033"/>